<dbReference type="Proteomes" id="UP000269974">
    <property type="component" value="Unassembled WGS sequence"/>
</dbReference>
<evidence type="ECO:0000313" key="2">
    <source>
        <dbReference type="EMBL" id="VDG76912.1"/>
    </source>
</evidence>
<organism evidence="2 3">
    <name type="scientific">Actinobaculum suis</name>
    <dbReference type="NCBI Taxonomy" id="1657"/>
    <lineage>
        <taxon>Bacteria</taxon>
        <taxon>Bacillati</taxon>
        <taxon>Actinomycetota</taxon>
        <taxon>Actinomycetes</taxon>
        <taxon>Actinomycetales</taxon>
        <taxon>Actinomycetaceae</taxon>
        <taxon>Actinobaculum</taxon>
    </lineage>
</organism>
<dbReference type="RefSeq" id="WP_185934207.1">
    <property type="nucleotide sequence ID" value="NZ_UYIO01000001.1"/>
</dbReference>
<evidence type="ECO:0000313" key="3">
    <source>
        <dbReference type="Proteomes" id="UP000269974"/>
    </source>
</evidence>
<reference evidence="2 3" key="1">
    <citation type="submission" date="2018-11" db="EMBL/GenBank/DDBJ databases">
        <authorList>
            <consortium name="Pathogen Informatics"/>
        </authorList>
    </citation>
    <scope>NUCLEOTIDE SEQUENCE [LARGE SCALE GENOMIC DNA]</scope>
    <source>
        <strain evidence="2 3">NCTC10327</strain>
    </source>
</reference>
<sequence>MAARNRLTGSTLSLIIDGNEYKQDVSEYEYSEDEKDSGTLTFADAAAGAIASGKLKVTMIQSLDTDSLHQVMMEHPGKRAVPFTLAPLGNSSPSPTQPHFTGTVDFPRTRPSLGLAAGDDDATTEVELKVTGWKKITSPGSRSL</sequence>
<feature type="compositionally biased region" description="Polar residues" evidence="1">
    <location>
        <begin position="89"/>
        <end position="100"/>
    </location>
</feature>
<dbReference type="EMBL" id="UYIO01000001">
    <property type="protein sequence ID" value="VDG76912.1"/>
    <property type="molecule type" value="Genomic_DNA"/>
</dbReference>
<evidence type="ECO:0000256" key="1">
    <source>
        <dbReference type="SAM" id="MobiDB-lite"/>
    </source>
</evidence>
<evidence type="ECO:0008006" key="4">
    <source>
        <dbReference type="Google" id="ProtNLM"/>
    </source>
</evidence>
<comment type="caution">
    <text evidence="2">The sequence shown here is derived from an EMBL/GenBank/DDBJ whole genome shotgun (WGS) entry which is preliminary data.</text>
</comment>
<gene>
    <name evidence="2" type="ORF">NCTC10327_01546</name>
</gene>
<name>A0A7Z8YA88_9ACTO</name>
<dbReference type="AlphaFoldDB" id="A0A7Z8YA88"/>
<protein>
    <recommendedName>
        <fullName evidence="4">Phage tail protein</fullName>
    </recommendedName>
</protein>
<proteinExistence type="predicted"/>
<accession>A0A7Z8YA88</accession>
<feature type="region of interest" description="Disordered" evidence="1">
    <location>
        <begin position="82"/>
        <end position="120"/>
    </location>
</feature>